<dbReference type="Proteomes" id="UP000000600">
    <property type="component" value="Unassembled WGS sequence"/>
</dbReference>
<evidence type="ECO:0000313" key="1">
    <source>
        <dbReference type="EMBL" id="CAK75941.1"/>
    </source>
</evidence>
<dbReference type="GeneID" id="76803708"/>
<proteinExistence type="predicted"/>
<accession>A0CYS4</accession>
<dbReference type="AlphaFoldDB" id="A0CYS4"/>
<dbReference type="EMBL" id="CT868219">
    <property type="protein sequence ID" value="CAK75941.1"/>
    <property type="molecule type" value="Genomic_DNA"/>
</dbReference>
<dbReference type="HOGENOM" id="CLU_3360807_0_0_1"/>
<dbReference type="RefSeq" id="XP_052287137.1">
    <property type="nucleotide sequence ID" value="XM_052431160.1"/>
</dbReference>
<keyword evidence="2" id="KW-1185">Reference proteome</keyword>
<gene>
    <name evidence="1" type="ORF">GSPATT00011542001</name>
</gene>
<dbReference type="InParanoid" id="A0CYS4"/>
<reference evidence="1 2" key="1">
    <citation type="journal article" date="2006" name="Nature">
        <title>Global trends of whole-genome duplications revealed by the ciliate Paramecium tetraurelia.</title>
        <authorList>
            <consortium name="Genoscope"/>
            <person name="Aury J.-M."/>
            <person name="Jaillon O."/>
            <person name="Duret L."/>
            <person name="Noel B."/>
            <person name="Jubin C."/>
            <person name="Porcel B.M."/>
            <person name="Segurens B."/>
            <person name="Daubin V."/>
            <person name="Anthouard V."/>
            <person name="Aiach N."/>
            <person name="Arnaiz O."/>
            <person name="Billaut A."/>
            <person name="Beisson J."/>
            <person name="Blanc I."/>
            <person name="Bouhouche K."/>
            <person name="Camara F."/>
            <person name="Duharcourt S."/>
            <person name="Guigo R."/>
            <person name="Gogendeau D."/>
            <person name="Katinka M."/>
            <person name="Keller A.-M."/>
            <person name="Kissmehl R."/>
            <person name="Klotz C."/>
            <person name="Koll F."/>
            <person name="Le Moue A."/>
            <person name="Lepere C."/>
            <person name="Malinsky S."/>
            <person name="Nowacki M."/>
            <person name="Nowak J.K."/>
            <person name="Plattner H."/>
            <person name="Poulain J."/>
            <person name="Ruiz F."/>
            <person name="Serrano V."/>
            <person name="Zagulski M."/>
            <person name="Dessen P."/>
            <person name="Betermier M."/>
            <person name="Weissenbach J."/>
            <person name="Scarpelli C."/>
            <person name="Schachter V."/>
            <person name="Sperling L."/>
            <person name="Meyer E."/>
            <person name="Cohen J."/>
            <person name="Wincker P."/>
        </authorList>
    </citation>
    <scope>NUCLEOTIDE SEQUENCE [LARGE SCALE GENOMIC DNA]</scope>
    <source>
        <strain evidence="1 2">Stock d4-2</strain>
    </source>
</reference>
<evidence type="ECO:0000313" key="2">
    <source>
        <dbReference type="Proteomes" id="UP000000600"/>
    </source>
</evidence>
<protein>
    <submittedName>
        <fullName evidence="1">Uncharacterized protein</fullName>
    </submittedName>
</protein>
<sequence>MKGLKEKQNFSQKLEKKWKKIGLLSNQENFNKISEK</sequence>
<name>A0CYS4_PARTE</name>
<organism evidence="1 2">
    <name type="scientific">Paramecium tetraurelia</name>
    <dbReference type="NCBI Taxonomy" id="5888"/>
    <lineage>
        <taxon>Eukaryota</taxon>
        <taxon>Sar</taxon>
        <taxon>Alveolata</taxon>
        <taxon>Ciliophora</taxon>
        <taxon>Intramacronucleata</taxon>
        <taxon>Oligohymenophorea</taxon>
        <taxon>Peniculida</taxon>
        <taxon>Parameciidae</taxon>
        <taxon>Paramecium</taxon>
    </lineage>
</organism>